<protein>
    <submittedName>
        <fullName evidence="1">Uncharacterized protein</fullName>
    </submittedName>
</protein>
<name>A0A3B0PAQ0_9BACT</name>
<proteinExistence type="predicted"/>
<organism evidence="1 2">
    <name type="scientific">Metamycoplasma alkalescens</name>
    <dbReference type="NCBI Taxonomy" id="45363"/>
    <lineage>
        <taxon>Bacteria</taxon>
        <taxon>Bacillati</taxon>
        <taxon>Mycoplasmatota</taxon>
        <taxon>Mycoplasmoidales</taxon>
        <taxon>Metamycoplasmataceae</taxon>
        <taxon>Metamycoplasma</taxon>
    </lineage>
</organism>
<reference evidence="2" key="1">
    <citation type="submission" date="2018-06" db="EMBL/GenBank/DDBJ databases">
        <authorList>
            <consortium name="Pathogen Informatics"/>
        </authorList>
    </citation>
    <scope>NUCLEOTIDE SEQUENCE [LARGE SCALE GENOMIC DNA]</scope>
    <source>
        <strain evidence="2">NCTC10135</strain>
    </source>
</reference>
<dbReference type="Proteomes" id="UP000259864">
    <property type="component" value="Chromosome 1"/>
</dbReference>
<gene>
    <name evidence="1" type="ORF">NCTC10135_00928</name>
</gene>
<feature type="non-terminal residue" evidence="1">
    <location>
        <position position="61"/>
    </location>
</feature>
<evidence type="ECO:0000313" key="2">
    <source>
        <dbReference type="Proteomes" id="UP000259864"/>
    </source>
</evidence>
<dbReference type="EMBL" id="LS991949">
    <property type="protein sequence ID" value="SYV90404.1"/>
    <property type="molecule type" value="Genomic_DNA"/>
</dbReference>
<sequence length="61" mass="6574">MKIQKKRKVISLLLGISTLSIAFGLISAKCQKSAAMSIKTSSYADLMQKLANKTITVAGSW</sequence>
<evidence type="ECO:0000313" key="1">
    <source>
        <dbReference type="EMBL" id="SYV90404.1"/>
    </source>
</evidence>
<accession>A0A3B0PAQ0</accession>
<dbReference type="AlphaFoldDB" id="A0A3B0PAQ0"/>
<dbReference type="KEGG" id="mala:NCTC10135_00928"/>